<evidence type="ECO:0000313" key="1">
    <source>
        <dbReference type="EMBL" id="KAI0068093.1"/>
    </source>
</evidence>
<organism evidence="1 2">
    <name type="scientific">Artomyces pyxidatus</name>
    <dbReference type="NCBI Taxonomy" id="48021"/>
    <lineage>
        <taxon>Eukaryota</taxon>
        <taxon>Fungi</taxon>
        <taxon>Dikarya</taxon>
        <taxon>Basidiomycota</taxon>
        <taxon>Agaricomycotina</taxon>
        <taxon>Agaricomycetes</taxon>
        <taxon>Russulales</taxon>
        <taxon>Auriscalpiaceae</taxon>
        <taxon>Artomyces</taxon>
    </lineage>
</organism>
<accession>A0ACB8TI58</accession>
<proteinExistence type="predicted"/>
<protein>
    <submittedName>
        <fullName evidence="1">P-loop containing nucleoside triphosphate hydrolase protein</fullName>
    </submittedName>
</protein>
<dbReference type="Proteomes" id="UP000814140">
    <property type="component" value="Unassembled WGS sequence"/>
</dbReference>
<comment type="caution">
    <text evidence="1">The sequence shown here is derived from an EMBL/GenBank/DDBJ whole genome shotgun (WGS) entry which is preliminary data.</text>
</comment>
<keyword evidence="1" id="KW-0378">Hydrolase</keyword>
<name>A0ACB8TI58_9AGAM</name>
<sequence>MHDTQIVLSPGKPTAPGADWGLPLVIPAYIAAASACLLAIRIILAFLPRITHSAFVRSTDEVERHESGANTAPVDQMEAHVRKYGGYTVFFFKMVRFIAVIALVALSVATVYRDDKLWRNGALNEFPGRAHAQSHFRDLVNKAKVSDEVSLCIVYSYASLLALLSLTVSFKSSIVLESHLNVVLLTIFAVLAYRDLWPLATFTLSPADGEGALLWVKIALLGFASIVIPLTMPRKYIPYDPQELTLEPHPEQTASILSLATYSYYDPIVLLANRIPHLSQDLLPPIADYDCAENLVQQSFKHLDVFSGAPKRHFFWGIVRVFAREYVTLAVLLVIKALTDFFGPLGINGLLSYIESQGNGAIVRPWVWVASLLLGPLVGSLAYQWYTFLTTRVMVRVEAIITQLVFEHSLRVRMKAEIPDSPTPDSRSEASGADTDRALEPENPAGDDVASDGQADADTTQNNDSEGNRKSKQSDTREGGAGRSDAVKTSNLVGKIHNLVSSDLSNITDGKDILQLVLFVPFQIAICIWLLYRFLGWSAFVGLATMIALSPVPGRVVQLTQGLQKRAMEKTDARVQTITESMGVLRMIKLFGWEQKIDERVAEKRLAELDLIKKRRFLSMLNHVLLNSFVPLLIMVATYGTYTGIMKQALKPSVVFPTLAVFDLLRDQFHKLFYIIPSITQAKISLDRVTDFLQCTELLDEFSGSRNDRVLTEGGEGAIGIGKNSSFTWSAAEGSATPSRRRFVLRIEDELVFKQGCTNLIIGPTGSGKTSLLMALLGEMHLNASGPGSWYSLPRKGGVAYAAQEAWIQNETIRDNILFGTPYDETRYEKVIYQCGLKRDLNLFDAGDQTEVGEKGLTLSGGQKARVSLARAVYSPAATILLDDVLAALDVHTARWIVDKCFKGDLLRGRTVLLVTHNIAMASPIADYVVSLGLDGKIASRGTVSDALAKDRTLQAEVAQEAKQIEHDKEELDPEELDVAVKQAEGKLIIAEEVDEGHVSWAAWRLFFASLSGSYGALFWLAFLGSIVFSEVGLSFQMWFIGYWAEQYDVHDDPSEVHFAFYLTIYVLLLVVSISVYTMGYTTYMFGNLRASRNIHRQLVQSLLNTTLRWLDTTPASRVIARCTQDIRALDGPLQQAFSALTDIVLTTVVRLGAIVVLTPVFVIPGILSILLGSWIGQLYMKAQLSVKREMSNAKAPVLGHFGAAIAGLTSVRAYGAQFAFRKESYARINRYTRMGRTYYDLNRWIGLRIDLLAGLITSGLAAYLIYGPGSKTALPSDTGFSLTMAVSFSSMILWLVTMFNQFEVQGNSLERIYAYTQIEQEPKATKEGVPPAYWPSSGDLRVEKLSARYSEDGPKVLHDVSFHVKSGERVGVVGRTGSGKSSLTLSLLRCILTEGEVFYDGLRTSTINLDALRSNITIIPQMPELLSGTLRDNLDPFGQYEDATLNGALRAAGLFSLQTDNEDNRITLDTDISSGGGNLSVGQRQILALGRAIVRGSKLLILDEATSAIDYETDTIIQSSLRHELKGDVTVLTVAHRLQTIMDADKIMVLEAGRMVEFDKPSELLKKPDGRLRSLVDESDDKDALYAMAAGS</sequence>
<reference evidence="1" key="2">
    <citation type="journal article" date="2022" name="New Phytol.">
        <title>Evolutionary transition to the ectomycorrhizal habit in the genomes of a hyperdiverse lineage of mushroom-forming fungi.</title>
        <authorList>
            <person name="Looney B."/>
            <person name="Miyauchi S."/>
            <person name="Morin E."/>
            <person name="Drula E."/>
            <person name="Courty P.E."/>
            <person name="Kohler A."/>
            <person name="Kuo A."/>
            <person name="LaButti K."/>
            <person name="Pangilinan J."/>
            <person name="Lipzen A."/>
            <person name="Riley R."/>
            <person name="Andreopoulos W."/>
            <person name="He G."/>
            <person name="Johnson J."/>
            <person name="Nolan M."/>
            <person name="Tritt A."/>
            <person name="Barry K.W."/>
            <person name="Grigoriev I.V."/>
            <person name="Nagy L.G."/>
            <person name="Hibbett D."/>
            <person name="Henrissat B."/>
            <person name="Matheny P.B."/>
            <person name="Labbe J."/>
            <person name="Martin F.M."/>
        </authorList>
    </citation>
    <scope>NUCLEOTIDE SEQUENCE</scope>
    <source>
        <strain evidence="1">HHB10654</strain>
    </source>
</reference>
<keyword evidence="2" id="KW-1185">Reference proteome</keyword>
<reference evidence="1" key="1">
    <citation type="submission" date="2021-03" db="EMBL/GenBank/DDBJ databases">
        <authorList>
            <consortium name="DOE Joint Genome Institute"/>
            <person name="Ahrendt S."/>
            <person name="Looney B.P."/>
            <person name="Miyauchi S."/>
            <person name="Morin E."/>
            <person name="Drula E."/>
            <person name="Courty P.E."/>
            <person name="Chicoki N."/>
            <person name="Fauchery L."/>
            <person name="Kohler A."/>
            <person name="Kuo A."/>
            <person name="Labutti K."/>
            <person name="Pangilinan J."/>
            <person name="Lipzen A."/>
            <person name="Riley R."/>
            <person name="Andreopoulos W."/>
            <person name="He G."/>
            <person name="Johnson J."/>
            <person name="Barry K.W."/>
            <person name="Grigoriev I.V."/>
            <person name="Nagy L."/>
            <person name="Hibbett D."/>
            <person name="Henrissat B."/>
            <person name="Matheny P.B."/>
            <person name="Labbe J."/>
            <person name="Martin F."/>
        </authorList>
    </citation>
    <scope>NUCLEOTIDE SEQUENCE</scope>
    <source>
        <strain evidence="1">HHB10654</strain>
    </source>
</reference>
<evidence type="ECO:0000313" key="2">
    <source>
        <dbReference type="Proteomes" id="UP000814140"/>
    </source>
</evidence>
<feature type="non-terminal residue" evidence="1">
    <location>
        <position position="1593"/>
    </location>
</feature>
<dbReference type="EMBL" id="MU277188">
    <property type="protein sequence ID" value="KAI0068093.1"/>
    <property type="molecule type" value="Genomic_DNA"/>
</dbReference>
<gene>
    <name evidence="1" type="ORF">BV25DRAFT_1896377</name>
</gene>